<accession>I7MFN7</accession>
<dbReference type="HOGENOM" id="CLU_704936_0_0_1"/>
<dbReference type="EMBL" id="GG662621">
    <property type="protein sequence ID" value="EAS00384.1"/>
    <property type="molecule type" value="Genomic_DNA"/>
</dbReference>
<evidence type="ECO:0000313" key="1">
    <source>
        <dbReference type="EMBL" id="EAS00384.1"/>
    </source>
</evidence>
<name>I7MFN7_TETTS</name>
<dbReference type="InParanoid" id="I7MFN7"/>
<organism evidence="1 2">
    <name type="scientific">Tetrahymena thermophila (strain SB210)</name>
    <dbReference type="NCBI Taxonomy" id="312017"/>
    <lineage>
        <taxon>Eukaryota</taxon>
        <taxon>Sar</taxon>
        <taxon>Alveolata</taxon>
        <taxon>Ciliophora</taxon>
        <taxon>Intramacronucleata</taxon>
        <taxon>Oligohymenophorea</taxon>
        <taxon>Hymenostomatida</taxon>
        <taxon>Tetrahymenina</taxon>
        <taxon>Tetrahymenidae</taxon>
        <taxon>Tetrahymena</taxon>
    </lineage>
</organism>
<evidence type="ECO:0000313" key="2">
    <source>
        <dbReference type="Proteomes" id="UP000009168"/>
    </source>
</evidence>
<dbReference type="Proteomes" id="UP000009168">
    <property type="component" value="Unassembled WGS sequence"/>
</dbReference>
<keyword evidence="2" id="KW-1185">Reference proteome</keyword>
<dbReference type="RefSeq" id="XP_001020629.1">
    <property type="nucleotide sequence ID" value="XM_001020629.1"/>
</dbReference>
<reference evidence="2" key="1">
    <citation type="journal article" date="2006" name="PLoS Biol.">
        <title>Macronuclear genome sequence of the ciliate Tetrahymena thermophila, a model eukaryote.</title>
        <authorList>
            <person name="Eisen J.A."/>
            <person name="Coyne R.S."/>
            <person name="Wu M."/>
            <person name="Wu D."/>
            <person name="Thiagarajan M."/>
            <person name="Wortman J.R."/>
            <person name="Badger J.H."/>
            <person name="Ren Q."/>
            <person name="Amedeo P."/>
            <person name="Jones K.M."/>
            <person name="Tallon L.J."/>
            <person name="Delcher A.L."/>
            <person name="Salzberg S.L."/>
            <person name="Silva J.C."/>
            <person name="Haas B.J."/>
            <person name="Majoros W.H."/>
            <person name="Farzad M."/>
            <person name="Carlton J.M."/>
            <person name="Smith R.K. Jr."/>
            <person name="Garg J."/>
            <person name="Pearlman R.E."/>
            <person name="Karrer K.M."/>
            <person name="Sun L."/>
            <person name="Manning G."/>
            <person name="Elde N.C."/>
            <person name="Turkewitz A.P."/>
            <person name="Asai D.J."/>
            <person name="Wilkes D.E."/>
            <person name="Wang Y."/>
            <person name="Cai H."/>
            <person name="Collins K."/>
            <person name="Stewart B.A."/>
            <person name="Lee S.R."/>
            <person name="Wilamowska K."/>
            <person name="Weinberg Z."/>
            <person name="Ruzzo W.L."/>
            <person name="Wloga D."/>
            <person name="Gaertig J."/>
            <person name="Frankel J."/>
            <person name="Tsao C.-C."/>
            <person name="Gorovsky M.A."/>
            <person name="Keeling P.J."/>
            <person name="Waller R.F."/>
            <person name="Patron N.J."/>
            <person name="Cherry J.M."/>
            <person name="Stover N.A."/>
            <person name="Krieger C.J."/>
            <person name="del Toro C."/>
            <person name="Ryder H.F."/>
            <person name="Williamson S.C."/>
            <person name="Barbeau R.A."/>
            <person name="Hamilton E.P."/>
            <person name="Orias E."/>
        </authorList>
    </citation>
    <scope>NUCLEOTIDE SEQUENCE [LARGE SCALE GENOMIC DNA]</scope>
    <source>
        <strain evidence="2">SB210</strain>
    </source>
</reference>
<protein>
    <submittedName>
        <fullName evidence="1">Uncharacterized protein</fullName>
    </submittedName>
</protein>
<dbReference type="KEGG" id="tet:TTHERM_00219580"/>
<proteinExistence type="predicted"/>
<dbReference type="AlphaFoldDB" id="I7MFN7"/>
<dbReference type="GeneID" id="7839475"/>
<gene>
    <name evidence="1" type="ORF">TTHERM_00219580</name>
</gene>
<sequence>MDTKQDINLFAPKGGQVAEENIDENIIEDENIQNTEPEFRNTQFDINPSQKQIQQLVFDLSTDRKGQKPLEFNFLQDQNQDNLNINMIDFRGGDDADLNHKFMTEQSIQSFQRTILERLSTQEQSFGKWQKESFKSQGIKFSADFRELYDPSAVGSDCVQINKITNNYNTQKIRFDLLSEKSWNKPDLKQDVNSDGLSIVDKIVKFQCKLNQRALSTIISAQFRLRGNSQFNILLRTTNLENEESSLLRFVKEGYGYDMRLYILLGRYDTQQMEYLFIKKCEVPLIKISEDHGISDYLDVNFRAVDLGNDQLNLRAYINGNIQDAFKIKYKQSLIPIFDNFSIYMIGTGEDLAVSRTFIEQVDRQAYMQRKDKNCTNSAKCYCNLLQASFSG</sequence>